<feature type="transmembrane region" description="Helical" evidence="9">
    <location>
        <begin position="226"/>
        <end position="246"/>
    </location>
</feature>
<proteinExistence type="inferred from homology"/>
<gene>
    <name evidence="10" type="primary">brnQ</name>
    <name evidence="10" type="ORF">H9X83_11875</name>
</gene>
<feature type="transmembrane region" description="Helical" evidence="9">
    <location>
        <begin position="314"/>
        <end position="335"/>
    </location>
</feature>
<feature type="transmembrane region" description="Helical" evidence="9">
    <location>
        <begin position="41"/>
        <end position="64"/>
    </location>
</feature>
<dbReference type="PANTHER" id="PTHR30588:SF0">
    <property type="entry name" value="BRANCHED-CHAIN AMINO ACID PERMEASE BRNQ"/>
    <property type="match status" value="1"/>
</dbReference>
<feature type="transmembrane region" description="Helical" evidence="9">
    <location>
        <begin position="277"/>
        <end position="302"/>
    </location>
</feature>
<evidence type="ECO:0000256" key="8">
    <source>
        <dbReference type="ARBA" id="ARBA00023136"/>
    </source>
</evidence>
<organism evidence="10 11">
    <name type="scientific">Anaerotignum lactatifermentans</name>
    <dbReference type="NCBI Taxonomy" id="160404"/>
    <lineage>
        <taxon>Bacteria</taxon>
        <taxon>Bacillati</taxon>
        <taxon>Bacillota</taxon>
        <taxon>Clostridia</taxon>
        <taxon>Lachnospirales</taxon>
        <taxon>Anaerotignaceae</taxon>
        <taxon>Anaerotignum</taxon>
    </lineage>
</organism>
<accession>A0ABS2GCD1</accession>
<evidence type="ECO:0000313" key="11">
    <source>
        <dbReference type="Proteomes" id="UP000729290"/>
    </source>
</evidence>
<dbReference type="EMBL" id="JACSNV010000023">
    <property type="protein sequence ID" value="MBM6878842.1"/>
    <property type="molecule type" value="Genomic_DNA"/>
</dbReference>
<keyword evidence="5 9" id="KW-0812">Transmembrane</keyword>
<comment type="similarity">
    <text evidence="2 9">Belongs to the branched chain amino acid transporter family.</text>
</comment>
<dbReference type="RefSeq" id="WP_205134443.1">
    <property type="nucleotide sequence ID" value="NZ_JACSNT010000020.1"/>
</dbReference>
<feature type="transmembrane region" description="Helical" evidence="9">
    <location>
        <begin position="189"/>
        <end position="214"/>
    </location>
</feature>
<feature type="transmembrane region" description="Helical" evidence="9">
    <location>
        <begin position="12"/>
        <end position="29"/>
    </location>
</feature>
<evidence type="ECO:0000313" key="10">
    <source>
        <dbReference type="EMBL" id="MBM6878842.1"/>
    </source>
</evidence>
<dbReference type="NCBIfam" id="TIGR00796">
    <property type="entry name" value="livcs"/>
    <property type="match status" value="1"/>
</dbReference>
<evidence type="ECO:0000256" key="7">
    <source>
        <dbReference type="ARBA" id="ARBA00022989"/>
    </source>
</evidence>
<feature type="transmembrane region" description="Helical" evidence="9">
    <location>
        <begin position="118"/>
        <end position="136"/>
    </location>
</feature>
<keyword evidence="4" id="KW-1003">Cell membrane</keyword>
<evidence type="ECO:0000256" key="4">
    <source>
        <dbReference type="ARBA" id="ARBA00022475"/>
    </source>
</evidence>
<evidence type="ECO:0000256" key="9">
    <source>
        <dbReference type="RuleBase" id="RU362122"/>
    </source>
</evidence>
<reference evidence="10 11" key="1">
    <citation type="journal article" date="2021" name="Sci. Rep.">
        <title>The distribution of antibiotic resistance genes in chicken gut microbiota commensals.</title>
        <authorList>
            <person name="Juricova H."/>
            <person name="Matiasovicova J."/>
            <person name="Kubasova T."/>
            <person name="Cejkova D."/>
            <person name="Rychlik I."/>
        </authorList>
    </citation>
    <scope>NUCLEOTIDE SEQUENCE [LARGE SCALE GENOMIC DNA]</scope>
    <source>
        <strain evidence="10 11">An431b</strain>
    </source>
</reference>
<keyword evidence="11" id="KW-1185">Reference proteome</keyword>
<evidence type="ECO:0000256" key="1">
    <source>
        <dbReference type="ARBA" id="ARBA00004651"/>
    </source>
</evidence>
<dbReference type="Proteomes" id="UP000729290">
    <property type="component" value="Unassembled WGS sequence"/>
</dbReference>
<comment type="subcellular location">
    <subcellularLocation>
        <location evidence="1 9">Cell membrane</location>
        <topology evidence="1 9">Multi-pass membrane protein</topology>
    </subcellularLocation>
</comment>
<feature type="transmembrane region" description="Helical" evidence="9">
    <location>
        <begin position="76"/>
        <end position="98"/>
    </location>
</feature>
<sequence>MKPASKKYDPIVIGLAIFAMFFGAGSLIFPPYLGMTAGTQWPVGFVCFFLTDIGLAFVTIVAMVKGDGTMSGITGVIGKVPSVIINTVVLVCIGPLFVVPRSAATTYEMTIVPLVPQMNLLIFTIIFFGIVLILAIRRSRLVDVIGKYLTPIMVVALVILIAVGVAAPLGEVVAPASENIAKDGIIAGYQAMDVLGALTVAIVVVATVTQRGYLEKKMQVSITGKACLISGFMLLLVYCGLTYLGATASMEYDLASVNQASLIVAITNDLLGFYGTLLLGIIVALASLTTAVGVASAVAAYFETLLGGRVSYNIIITVIIVFSTVVANFGLTTIISFAEPILSVVYPTVITLIIMSFFRGKIKNRNTYKGATLVAFIMSVCTVLNNYGVSIGFIEKMPLAEFGFEWIIPTVIGGIIGSLIKTKGSVCSNSAEAS</sequence>
<keyword evidence="6 9" id="KW-0029">Amino-acid transport</keyword>
<keyword evidence="3 9" id="KW-0813">Transport</keyword>
<comment type="caution">
    <text evidence="10">The sequence shown here is derived from an EMBL/GenBank/DDBJ whole genome shotgun (WGS) entry which is preliminary data.</text>
</comment>
<name>A0ABS2GCD1_9FIRM</name>
<evidence type="ECO:0000256" key="6">
    <source>
        <dbReference type="ARBA" id="ARBA00022970"/>
    </source>
</evidence>
<dbReference type="InterPro" id="IPR004685">
    <property type="entry name" value="Brnchd-chn_aa_trnsp_Livcs"/>
</dbReference>
<feature type="transmembrane region" description="Helical" evidence="9">
    <location>
        <begin position="148"/>
        <end position="169"/>
    </location>
</feature>
<feature type="transmembrane region" description="Helical" evidence="9">
    <location>
        <begin position="402"/>
        <end position="420"/>
    </location>
</feature>
<evidence type="ECO:0000256" key="5">
    <source>
        <dbReference type="ARBA" id="ARBA00022692"/>
    </source>
</evidence>
<comment type="function">
    <text evidence="9">Component of the transport system for branched-chain amino acids.</text>
</comment>
<dbReference type="PANTHER" id="PTHR30588">
    <property type="entry name" value="BRANCHED-CHAIN AMINO ACID TRANSPORT SYSTEM 2 CARRIER PROTEIN"/>
    <property type="match status" value="1"/>
</dbReference>
<protein>
    <recommendedName>
        <fullName evidence="9">Branched-chain amino acid transport system carrier protein</fullName>
    </recommendedName>
</protein>
<dbReference type="Pfam" id="PF05525">
    <property type="entry name" value="Branch_AA_trans"/>
    <property type="match status" value="1"/>
</dbReference>
<keyword evidence="7 9" id="KW-1133">Transmembrane helix</keyword>
<evidence type="ECO:0000256" key="3">
    <source>
        <dbReference type="ARBA" id="ARBA00022448"/>
    </source>
</evidence>
<keyword evidence="8 9" id="KW-0472">Membrane</keyword>
<feature type="transmembrane region" description="Helical" evidence="9">
    <location>
        <begin position="370"/>
        <end position="390"/>
    </location>
</feature>
<evidence type="ECO:0000256" key="2">
    <source>
        <dbReference type="ARBA" id="ARBA00008540"/>
    </source>
</evidence>
<feature type="transmembrane region" description="Helical" evidence="9">
    <location>
        <begin position="341"/>
        <end position="358"/>
    </location>
</feature>